<reference evidence="3" key="2">
    <citation type="submission" date="2020-09" db="EMBL/GenBank/DDBJ databases">
        <authorList>
            <person name="Yu Y."/>
        </authorList>
    </citation>
    <scope>NUCLEOTIDE SEQUENCE</scope>
    <source>
        <strain evidence="3">KCTC 49039</strain>
    </source>
</reference>
<feature type="region of interest" description="Disordered" evidence="1">
    <location>
        <begin position="48"/>
        <end position="121"/>
    </location>
</feature>
<reference evidence="3" key="1">
    <citation type="journal article" date="2018" name="Curr. Microbiol.">
        <title>Cellulosimicrobium arenosum sp. nov., Isolated from Marine Sediment Sand.</title>
        <authorList>
            <person name="Oh M."/>
            <person name="Kim J.H."/>
            <person name="Yoon J.H."/>
            <person name="Schumann P."/>
            <person name="Kim W."/>
        </authorList>
    </citation>
    <scope>NUCLEOTIDE SEQUENCE</scope>
    <source>
        <strain evidence="3">KCTC 49039</strain>
    </source>
</reference>
<feature type="transmembrane region" description="Helical" evidence="2">
    <location>
        <begin position="24"/>
        <end position="44"/>
    </location>
</feature>
<dbReference type="Proteomes" id="UP000610846">
    <property type="component" value="Unassembled WGS sequence"/>
</dbReference>
<evidence type="ECO:0000313" key="4">
    <source>
        <dbReference type="Proteomes" id="UP000610846"/>
    </source>
</evidence>
<accession>A0A927IZL0</accession>
<keyword evidence="2" id="KW-0472">Membrane</keyword>
<feature type="region of interest" description="Disordered" evidence="1">
    <location>
        <begin position="1"/>
        <end position="20"/>
    </location>
</feature>
<proteinExistence type="predicted"/>
<organism evidence="3 4">
    <name type="scientific">Cellulosimicrobium arenosum</name>
    <dbReference type="NCBI Taxonomy" id="2708133"/>
    <lineage>
        <taxon>Bacteria</taxon>
        <taxon>Bacillati</taxon>
        <taxon>Actinomycetota</taxon>
        <taxon>Actinomycetes</taxon>
        <taxon>Micrococcales</taxon>
        <taxon>Promicromonosporaceae</taxon>
        <taxon>Cellulosimicrobium</taxon>
    </lineage>
</organism>
<evidence type="ECO:0000313" key="3">
    <source>
        <dbReference type="EMBL" id="MBD8078472.1"/>
    </source>
</evidence>
<keyword evidence="2" id="KW-1133">Transmembrane helix</keyword>
<sequence>MTTPTASPPDPTPDGRGETSRRTWPWVVLTIAAVLVVALVVWLVNRPGDAEPASPTSGTATSGTATEEPTETASPSGEPTDEETTSEPAAEGCAATGDGVPDGAGSHEIVDVDGDGQADTAWITPGADRAFGITTASGATFSTPIDSASPQVASAVVNVVAAGDGTAPVALVDTGREVLLLSAAGCALTPTQNEQGDPYTFDKGFTGFGTGVGCTEVSGELRLAGLNAVPGDDGDTFTVSRTFVDLDTDAQTATNGDEETVAEGAAADDAVVTTAQETSCGDLTAGKDGPQEPQS</sequence>
<dbReference type="EMBL" id="JACYHB010000003">
    <property type="protein sequence ID" value="MBD8078472.1"/>
    <property type="molecule type" value="Genomic_DNA"/>
</dbReference>
<protein>
    <submittedName>
        <fullName evidence="3">Uncharacterized protein</fullName>
    </submittedName>
</protein>
<evidence type="ECO:0000256" key="1">
    <source>
        <dbReference type="SAM" id="MobiDB-lite"/>
    </source>
</evidence>
<comment type="caution">
    <text evidence="3">The sequence shown here is derived from an EMBL/GenBank/DDBJ whole genome shotgun (WGS) entry which is preliminary data.</text>
</comment>
<evidence type="ECO:0000256" key="2">
    <source>
        <dbReference type="SAM" id="Phobius"/>
    </source>
</evidence>
<gene>
    <name evidence="3" type="ORF">IF651_05290</name>
</gene>
<feature type="compositionally biased region" description="Low complexity" evidence="1">
    <location>
        <begin position="48"/>
        <end position="78"/>
    </location>
</feature>
<dbReference type="AlphaFoldDB" id="A0A927IZL0"/>
<name>A0A927IZL0_9MICO</name>
<keyword evidence="2" id="KW-0812">Transmembrane</keyword>
<dbReference type="RefSeq" id="WP_191828056.1">
    <property type="nucleotide sequence ID" value="NZ_JACYHB010000003.1"/>
</dbReference>
<keyword evidence="4" id="KW-1185">Reference proteome</keyword>
<feature type="compositionally biased region" description="Pro residues" evidence="1">
    <location>
        <begin position="1"/>
        <end position="12"/>
    </location>
</feature>